<dbReference type="GO" id="GO:0006508">
    <property type="term" value="P:proteolysis"/>
    <property type="evidence" value="ECO:0007669"/>
    <property type="project" value="InterPro"/>
</dbReference>
<dbReference type="EMBL" id="CP030041">
    <property type="protein sequence ID" value="AWW32572.1"/>
    <property type="molecule type" value="Genomic_DNA"/>
</dbReference>
<organism evidence="3 4">
    <name type="scientific">Echinicola strongylocentroti</name>
    <dbReference type="NCBI Taxonomy" id="1795355"/>
    <lineage>
        <taxon>Bacteria</taxon>
        <taxon>Pseudomonadati</taxon>
        <taxon>Bacteroidota</taxon>
        <taxon>Cytophagia</taxon>
        <taxon>Cytophagales</taxon>
        <taxon>Cyclobacteriaceae</taxon>
        <taxon>Echinicola</taxon>
    </lineage>
</organism>
<accession>A0A2Z4INA5</accession>
<evidence type="ECO:0000259" key="2">
    <source>
        <dbReference type="Pfam" id="PF12146"/>
    </source>
</evidence>
<evidence type="ECO:0000313" key="4">
    <source>
        <dbReference type="Proteomes" id="UP000248688"/>
    </source>
</evidence>
<evidence type="ECO:0000313" key="3">
    <source>
        <dbReference type="EMBL" id="AWW32572.1"/>
    </source>
</evidence>
<dbReference type="InterPro" id="IPR002471">
    <property type="entry name" value="Pept_S9_AS"/>
</dbReference>
<dbReference type="Proteomes" id="UP000248688">
    <property type="component" value="Chromosome"/>
</dbReference>
<dbReference type="PANTHER" id="PTHR43265:SF1">
    <property type="entry name" value="ESTERASE ESTD"/>
    <property type="match status" value="1"/>
</dbReference>
<dbReference type="PANTHER" id="PTHR43265">
    <property type="entry name" value="ESTERASE ESTD"/>
    <property type="match status" value="1"/>
</dbReference>
<dbReference type="InterPro" id="IPR022742">
    <property type="entry name" value="Hydrolase_4"/>
</dbReference>
<keyword evidence="4" id="KW-1185">Reference proteome</keyword>
<name>A0A2Z4INA5_9BACT</name>
<keyword evidence="1 3" id="KW-0378">Hydrolase</keyword>
<feature type="domain" description="Serine aminopeptidase S33" evidence="2">
    <location>
        <begin position="216"/>
        <end position="315"/>
    </location>
</feature>
<gene>
    <name evidence="3" type="ORF">DN752_21820</name>
</gene>
<dbReference type="Pfam" id="PF12146">
    <property type="entry name" value="Hydrolase_4"/>
    <property type="match status" value="1"/>
</dbReference>
<dbReference type="Gene3D" id="3.40.50.1820">
    <property type="entry name" value="alpha/beta hydrolase"/>
    <property type="match status" value="1"/>
</dbReference>
<dbReference type="OrthoDB" id="9809549at2"/>
<evidence type="ECO:0000256" key="1">
    <source>
        <dbReference type="ARBA" id="ARBA00022801"/>
    </source>
</evidence>
<dbReference type="KEGG" id="est:DN752_21820"/>
<sequence>MKILPSFLPAAIYRESNFGFMRLFKTIVFLILLFGMMGKSVLCAQSGAEGDWKGVLEVMGQKLPLVFHLNNTGEKWEGTMDSPAQGATGISLDEVLIDSLNVSLAINGLGIHYNGKMEHDTIRGTFSQGGMEIPLILARLPKGDSGMGRRPQEPKGPFDYDQIETSFDNVSEGITLKGTITKPNGTGPFPAVVLVSGSGPQNRNEEMFGHKPFLVLADYFTQNGIAVLRYDERGVGDSGGEFKDATTFDFADDAAAAMAHLRKFPFVDQLKVGVIGHSEGGMIAWMMAAKCKELRFAVSIAGPTVPVPQLMRQQAKDFLASVEGSEEQKKREEEVVGIIYDVLSHTNDYDSLEIVLPGRLDEYLKHSGENYTEEELEDFVAKYANILNPWFFAFAKINLEEYIQKTEIPVLALFGDKDIQVNGSINAEFLERIKQENGKEDFTIKLYPDLNHLFQQSSTGAMAEYGVIEETFSEEAMEDIVEWVLVQ</sequence>
<protein>
    <submittedName>
        <fullName evidence="3">Alpha/beta hydrolase</fullName>
    </submittedName>
</protein>
<dbReference type="SUPFAM" id="SSF53474">
    <property type="entry name" value="alpha/beta-Hydrolases"/>
    <property type="match status" value="1"/>
</dbReference>
<dbReference type="InterPro" id="IPR053145">
    <property type="entry name" value="AB_hydrolase_Est10"/>
</dbReference>
<dbReference type="InterPro" id="IPR029058">
    <property type="entry name" value="AB_hydrolase_fold"/>
</dbReference>
<dbReference type="GO" id="GO:0052689">
    <property type="term" value="F:carboxylic ester hydrolase activity"/>
    <property type="evidence" value="ECO:0007669"/>
    <property type="project" value="TreeGrafter"/>
</dbReference>
<reference evidence="3 4" key="1">
    <citation type="submission" date="2018-06" db="EMBL/GenBank/DDBJ databases">
        <title>Echinicola strongylocentroti sp. nov., isolated from a sea urchin Strongylocentrotus intermedius.</title>
        <authorList>
            <person name="Bae S.S."/>
        </authorList>
    </citation>
    <scope>NUCLEOTIDE SEQUENCE [LARGE SCALE GENOMIC DNA]</scope>
    <source>
        <strain evidence="3 4">MEBiC08714</strain>
    </source>
</reference>
<dbReference type="PROSITE" id="PS00708">
    <property type="entry name" value="PRO_ENDOPEP_SER"/>
    <property type="match status" value="1"/>
</dbReference>
<dbReference type="AlphaFoldDB" id="A0A2Z4INA5"/>
<proteinExistence type="predicted"/>
<dbReference type="GO" id="GO:0004252">
    <property type="term" value="F:serine-type endopeptidase activity"/>
    <property type="evidence" value="ECO:0007669"/>
    <property type="project" value="InterPro"/>
</dbReference>